<comment type="caution">
    <text evidence="3">The sequence shown here is derived from an EMBL/GenBank/DDBJ whole genome shotgun (WGS) entry which is preliminary data.</text>
</comment>
<sequence length="316" mass="34352">MTERIDLAAVMERLAGAEDILLLCHKNPDGDTLGSAGALYWALTALGKRAAIFCSDPVTERYDYMQLGLYDGSWEPKYVAAIDVAGIQLFGEGAAQYLKRVDLCIDHHPSNSGYADATLLEPEAAATAEIIYLLICRMEVEFTPVMADCLYTGVSTDTGCFKFANTTPRTHHIAAELMERGAHFVHLNELLFESKSQRRLAIEQTALSHLEYHFGGRCALMYVSRDEILQTGADSNDLEGITSIPRMIEGVVVGVTMRQLESGSYKVSVRTAGEIDACKICAALGGGGHMRAAGCEFFGNLENAKAAVLAEVEKQI</sequence>
<dbReference type="InterPro" id="IPR003156">
    <property type="entry name" value="DHHA1_dom"/>
</dbReference>
<accession>A0A923IDR9</accession>
<protein>
    <submittedName>
        <fullName evidence="3">Bifunctional oligoribonuclease/PAP phosphatase NrnA</fullName>
    </submittedName>
</protein>
<dbReference type="Pfam" id="PF01368">
    <property type="entry name" value="DHH"/>
    <property type="match status" value="1"/>
</dbReference>
<dbReference type="AlphaFoldDB" id="A0A923IDR9"/>
<name>A0A923IDR9_9FIRM</name>
<dbReference type="InterPro" id="IPR001667">
    <property type="entry name" value="DDH_dom"/>
</dbReference>
<dbReference type="EMBL" id="JACONZ010000001">
    <property type="protein sequence ID" value="MBC5580532.1"/>
    <property type="molecule type" value="Genomic_DNA"/>
</dbReference>
<dbReference type="PANTHER" id="PTHR47618:SF1">
    <property type="entry name" value="BIFUNCTIONAL OLIGORIBONUCLEASE AND PAP PHOSPHATASE NRNA"/>
    <property type="match status" value="1"/>
</dbReference>
<dbReference type="Gene3D" id="3.90.1640.10">
    <property type="entry name" value="inorganic pyrophosphatase (n-terminal core)"/>
    <property type="match status" value="1"/>
</dbReference>
<dbReference type="InterPro" id="IPR051319">
    <property type="entry name" value="Oligoribo/pAp-PDE_c-di-AMP_PDE"/>
</dbReference>
<evidence type="ECO:0000313" key="4">
    <source>
        <dbReference type="Proteomes" id="UP000659630"/>
    </source>
</evidence>
<gene>
    <name evidence="3" type="ORF">H8S23_03335</name>
</gene>
<evidence type="ECO:0000313" key="3">
    <source>
        <dbReference type="EMBL" id="MBC5580532.1"/>
    </source>
</evidence>
<evidence type="ECO:0000259" key="1">
    <source>
        <dbReference type="Pfam" id="PF01368"/>
    </source>
</evidence>
<organism evidence="3 4">
    <name type="scientific">Anaerofilum hominis</name>
    <dbReference type="NCBI Taxonomy" id="2763016"/>
    <lineage>
        <taxon>Bacteria</taxon>
        <taxon>Bacillati</taxon>
        <taxon>Bacillota</taxon>
        <taxon>Clostridia</taxon>
        <taxon>Eubacteriales</taxon>
        <taxon>Oscillospiraceae</taxon>
        <taxon>Anaerofilum</taxon>
    </lineage>
</organism>
<dbReference type="SUPFAM" id="SSF64182">
    <property type="entry name" value="DHH phosphoesterases"/>
    <property type="match status" value="1"/>
</dbReference>
<proteinExistence type="predicted"/>
<dbReference type="Pfam" id="PF02272">
    <property type="entry name" value="DHHA1"/>
    <property type="match status" value="1"/>
</dbReference>
<dbReference type="Gene3D" id="3.10.310.30">
    <property type="match status" value="1"/>
</dbReference>
<evidence type="ECO:0000259" key="2">
    <source>
        <dbReference type="Pfam" id="PF02272"/>
    </source>
</evidence>
<feature type="domain" description="DDH" evidence="1">
    <location>
        <begin position="20"/>
        <end position="154"/>
    </location>
</feature>
<feature type="domain" description="DHHA1" evidence="2">
    <location>
        <begin position="230"/>
        <end position="313"/>
    </location>
</feature>
<dbReference type="RefSeq" id="WP_186886877.1">
    <property type="nucleotide sequence ID" value="NZ_JACONZ010000001.1"/>
</dbReference>
<reference evidence="3" key="1">
    <citation type="submission" date="2020-08" db="EMBL/GenBank/DDBJ databases">
        <title>Genome public.</title>
        <authorList>
            <person name="Liu C."/>
            <person name="Sun Q."/>
        </authorList>
    </citation>
    <scope>NUCLEOTIDE SEQUENCE</scope>
    <source>
        <strain evidence="3">BX8</strain>
    </source>
</reference>
<dbReference type="Proteomes" id="UP000659630">
    <property type="component" value="Unassembled WGS sequence"/>
</dbReference>
<dbReference type="InterPro" id="IPR038763">
    <property type="entry name" value="DHH_sf"/>
</dbReference>
<keyword evidence="4" id="KW-1185">Reference proteome</keyword>
<dbReference type="PANTHER" id="PTHR47618">
    <property type="entry name" value="BIFUNCTIONAL OLIGORIBONUCLEASE AND PAP PHOSPHATASE NRNA"/>
    <property type="match status" value="1"/>
</dbReference>
<dbReference type="GO" id="GO:0003676">
    <property type="term" value="F:nucleic acid binding"/>
    <property type="evidence" value="ECO:0007669"/>
    <property type="project" value="InterPro"/>
</dbReference>